<accession>A0A3A8NBD3</accession>
<dbReference type="EMBL" id="RAWB01000933">
    <property type="protein sequence ID" value="RKH37292.1"/>
    <property type="molecule type" value="Genomic_DNA"/>
</dbReference>
<dbReference type="InterPro" id="IPR018958">
    <property type="entry name" value="Knr4/Smi1-like_dom"/>
</dbReference>
<dbReference type="Proteomes" id="UP000272888">
    <property type="component" value="Unassembled WGS sequence"/>
</dbReference>
<evidence type="ECO:0000313" key="3">
    <source>
        <dbReference type="EMBL" id="RKH37292.1"/>
    </source>
</evidence>
<organism evidence="3 4">
    <name type="scientific">Corallococcus llansteffanensis</name>
    <dbReference type="NCBI Taxonomy" id="2316731"/>
    <lineage>
        <taxon>Bacteria</taxon>
        <taxon>Pseudomonadati</taxon>
        <taxon>Myxococcota</taxon>
        <taxon>Myxococcia</taxon>
        <taxon>Myxococcales</taxon>
        <taxon>Cystobacterineae</taxon>
        <taxon>Myxococcaceae</taxon>
        <taxon>Corallococcus</taxon>
    </lineage>
</organism>
<keyword evidence="4" id="KW-1185">Reference proteome</keyword>
<reference evidence="4" key="1">
    <citation type="submission" date="2018-09" db="EMBL/GenBank/DDBJ databases">
        <authorList>
            <person name="Livingstone P.G."/>
            <person name="Whitworth D.E."/>
        </authorList>
    </citation>
    <scope>NUCLEOTIDE SEQUENCE [LARGE SCALE GENOMIC DNA]</scope>
    <source>
        <strain evidence="4">CA051B</strain>
    </source>
</reference>
<evidence type="ECO:0000259" key="2">
    <source>
        <dbReference type="Pfam" id="PF09346"/>
    </source>
</evidence>
<dbReference type="RefSeq" id="WP_147451650.1">
    <property type="nucleotide sequence ID" value="NZ_RAWB01000933.1"/>
</dbReference>
<evidence type="ECO:0000256" key="1">
    <source>
        <dbReference type="SAM" id="MobiDB-lite"/>
    </source>
</evidence>
<feature type="non-terminal residue" evidence="3">
    <location>
        <position position="1"/>
    </location>
</feature>
<dbReference type="Pfam" id="PF09346">
    <property type="entry name" value="SMI1_KNR4"/>
    <property type="match status" value="1"/>
</dbReference>
<protein>
    <recommendedName>
        <fullName evidence="2">Knr4/Smi1-like domain-containing protein</fullName>
    </recommendedName>
</protein>
<sequence length="377" mass="41037">PTQEQLEQFERSLPHPLPADFRAVLVRYSGGADLGPCSTGLRDGLEREVRIDTLHGLREGALDALEYGDKHIPSDVLVFSHQYGTINRFGIQLADRPESPRGTVWFFDSDAPTETEDLYVPSACAASFSAFLAQLTPLVEAVPDPEASDSAPGSSWHPPEVREKAPADAPTPEKPLVLAGQAHAVVSARLGIQVNTWIPDAEWRAYGYHPDRATVRYWLELEGADQEGEDGAPAPGAQDLPVARANGGRHPTLAEWSTLVVGPEGDWDAWYGNDAPALVENRLTVLGRSGADLMLRWEASYSEYGHDLTFLFEGPVRFDGIRFDVEDPADIERVLASAFGGAHRPGEWTRQVGERRSLGAAPARSVLPVTLVPHDAS</sequence>
<comment type="caution">
    <text evidence="3">The sequence shown here is derived from an EMBL/GenBank/DDBJ whole genome shotgun (WGS) entry which is preliminary data.</text>
</comment>
<dbReference type="AlphaFoldDB" id="A0A3A8NBD3"/>
<dbReference type="SUPFAM" id="SSF160631">
    <property type="entry name" value="SMI1/KNR4-like"/>
    <property type="match status" value="1"/>
</dbReference>
<dbReference type="InterPro" id="IPR037883">
    <property type="entry name" value="Knr4/Smi1-like_sf"/>
</dbReference>
<evidence type="ECO:0000313" key="4">
    <source>
        <dbReference type="Proteomes" id="UP000272888"/>
    </source>
</evidence>
<name>A0A3A8NBD3_9BACT</name>
<dbReference type="Gene3D" id="3.40.1580.10">
    <property type="entry name" value="SMI1/KNR4-like"/>
    <property type="match status" value="1"/>
</dbReference>
<feature type="region of interest" description="Disordered" evidence="1">
    <location>
        <begin position="143"/>
        <end position="171"/>
    </location>
</feature>
<proteinExistence type="predicted"/>
<gene>
    <name evidence="3" type="ORF">D7V93_42200</name>
</gene>
<feature type="domain" description="Knr4/Smi1-like" evidence="2">
    <location>
        <begin position="2"/>
        <end position="134"/>
    </location>
</feature>